<dbReference type="InterPro" id="IPR012334">
    <property type="entry name" value="Pectin_lyas_fold"/>
</dbReference>
<dbReference type="SUPFAM" id="SSF51126">
    <property type="entry name" value="Pectin lyase-like"/>
    <property type="match status" value="1"/>
</dbReference>
<gene>
    <name evidence="9" type="ORF">CAOG_002623</name>
</gene>
<dbReference type="InterPro" id="IPR050122">
    <property type="entry name" value="RTK"/>
</dbReference>
<sequence length="930" mass="96654">MSRHPLTSAGALFVLCWALFSAVAIVPSFAQPPCGPIVTTAPLFTSQLSNPSIPRICVNSTMFPSITIDPSWEVLSRSLIIEAVTAQPFAFQSGSSKCLKLSAGSGPIAIQLINVAFSGFTSTGPGCSGAISVSAQYNLTLTRCRFTSNGGNGPAVAVDSATYLGVFDSVFGGNANSAIRVIDTPLEIANSNFTNNFQALQVVSPGTTGPAFSAIIRNSAFQSNYGLSTPTPSPAIFIGSTIRQINLNLNGVTFQNNTCSPTACSSILIQAPTNVSITSSKFDGNPAGNIAYSTTSPLVFQESDNLCNEVSPSPCVTCNMSASVGTCAGFQASAASASVATSLAERASQATVASQASASSVFATSAASAASAVSQAAASAQAASQASAAASASRLAASQASASQEYASSVAQASESQASASQAQAVSISSAAVMSAALVSQSVASVESASVVSLESVSSALVASIESASGASVAASVASASVASVSAASVAALAGQQSNTGAASSVPAIAGGVGGGCFLVVLVVAILLVRRRRQLKSSKGRASIAPGPANEHASFVMEIPTVSKGSNSDYNHYDNAGKGKKTASPESHYVDLERRGDSTYVTFYEEFTPVVDSLRTSISMESQLGQGEFGQVFKATVPIGQLPASAREVYSGLSIVPMAIKLLKTDADEKSRRDFVSEAQLVSSFKHPNIVRVLAVLLEAEPNMILLEFMPYGDLRTLLHRSVSTGIEWSQLEYTTVLFQIASGMAYLSSIRYVHRDLAARNCLVGDGLCVKIADFGLSRALAEEKDYYKVQTKGKLPAKWMAPESLHFRFFSSASDVWSFGIVCYEVYTCGISPYGDRKIVDILADLEKGERLPQPANCPEDAYSLMQKCWTWEATARPSFADCVLTLQGMRTSGTDGKVRDLGQLVAEAKARQSMSGRRPTVSAVASE</sequence>
<dbReference type="PhylomeDB" id="A0A0D2X1W0"/>
<dbReference type="SUPFAM" id="SSF56112">
    <property type="entry name" value="Protein kinase-like (PK-like)"/>
    <property type="match status" value="1"/>
</dbReference>
<keyword evidence="7" id="KW-0732">Signal</keyword>
<keyword evidence="2" id="KW-0547">Nucleotide-binding</keyword>
<proteinExistence type="predicted"/>
<dbReference type="InterPro" id="IPR008266">
    <property type="entry name" value="Tyr_kinase_AS"/>
</dbReference>
<dbReference type="GO" id="GO:0043235">
    <property type="term" value="C:receptor complex"/>
    <property type="evidence" value="ECO:0007669"/>
    <property type="project" value="TreeGrafter"/>
</dbReference>
<evidence type="ECO:0000313" key="10">
    <source>
        <dbReference type="Proteomes" id="UP000008743"/>
    </source>
</evidence>
<dbReference type="AlphaFoldDB" id="A0A0D2X1W0"/>
<evidence type="ECO:0000256" key="3">
    <source>
        <dbReference type="ARBA" id="ARBA00022777"/>
    </source>
</evidence>
<dbReference type="Gene3D" id="1.10.510.10">
    <property type="entry name" value="Transferase(Phosphotransferase) domain 1"/>
    <property type="match status" value="1"/>
</dbReference>
<keyword evidence="5" id="KW-0829">Tyrosine-protein kinase</keyword>
<evidence type="ECO:0000256" key="7">
    <source>
        <dbReference type="SAM" id="SignalP"/>
    </source>
</evidence>
<dbReference type="InterPro" id="IPR020635">
    <property type="entry name" value="Tyr_kinase_cat_dom"/>
</dbReference>
<keyword evidence="10" id="KW-1185">Reference proteome</keyword>
<dbReference type="PROSITE" id="PS00109">
    <property type="entry name" value="PROTEIN_KINASE_TYR"/>
    <property type="match status" value="1"/>
</dbReference>
<dbReference type="FunFam" id="1.10.510.10:FF:000554">
    <property type="entry name" value="Predicted protein"/>
    <property type="match status" value="1"/>
</dbReference>
<keyword evidence="3 9" id="KW-0418">Kinase</keyword>
<dbReference type="PROSITE" id="PS50011">
    <property type="entry name" value="PROTEIN_KINASE_DOM"/>
    <property type="match status" value="1"/>
</dbReference>
<evidence type="ECO:0000256" key="5">
    <source>
        <dbReference type="ARBA" id="ARBA00023137"/>
    </source>
</evidence>
<reference evidence="10" key="1">
    <citation type="submission" date="2011-02" db="EMBL/GenBank/DDBJ databases">
        <title>The Genome Sequence of Capsaspora owczarzaki ATCC 30864.</title>
        <authorList>
            <person name="Russ C."/>
            <person name="Cuomo C."/>
            <person name="Burger G."/>
            <person name="Gray M.W."/>
            <person name="Holland P.W.H."/>
            <person name="King N."/>
            <person name="Lang F.B.F."/>
            <person name="Roger A.J."/>
            <person name="Ruiz-Trillo I."/>
            <person name="Young S.K."/>
            <person name="Zeng Q."/>
            <person name="Gargeya S."/>
            <person name="Alvarado L."/>
            <person name="Berlin A."/>
            <person name="Chapman S.B."/>
            <person name="Chen Z."/>
            <person name="Freedman E."/>
            <person name="Gellesch M."/>
            <person name="Goldberg J."/>
            <person name="Griggs A."/>
            <person name="Gujja S."/>
            <person name="Heilman E."/>
            <person name="Heiman D."/>
            <person name="Howarth C."/>
            <person name="Mehta T."/>
            <person name="Neiman D."/>
            <person name="Pearson M."/>
            <person name="Roberts A."/>
            <person name="Saif S."/>
            <person name="Shea T."/>
            <person name="Shenoy N."/>
            <person name="Sisk P."/>
            <person name="Stolte C."/>
            <person name="Sykes S."/>
            <person name="White J."/>
            <person name="Yandava C."/>
            <person name="Haas B."/>
            <person name="Nusbaum C."/>
            <person name="Birren B."/>
        </authorList>
    </citation>
    <scope>NUCLEOTIDE SEQUENCE</scope>
    <source>
        <strain evidence="10">ATCC 30864</strain>
    </source>
</reference>
<dbReference type="GO" id="GO:0005886">
    <property type="term" value="C:plasma membrane"/>
    <property type="evidence" value="ECO:0007669"/>
    <property type="project" value="TreeGrafter"/>
</dbReference>
<dbReference type="PANTHER" id="PTHR24416:SF600">
    <property type="entry name" value="PDGF- AND VEGF-RECEPTOR RELATED, ISOFORM J"/>
    <property type="match status" value="1"/>
</dbReference>
<dbReference type="GO" id="GO:0007169">
    <property type="term" value="P:cell surface receptor protein tyrosine kinase signaling pathway"/>
    <property type="evidence" value="ECO:0007669"/>
    <property type="project" value="TreeGrafter"/>
</dbReference>
<dbReference type="EMBL" id="KE346362">
    <property type="protein sequence ID" value="KJE91494.1"/>
    <property type="molecule type" value="Genomic_DNA"/>
</dbReference>
<name>A0A0D2X1W0_CAPO3</name>
<evidence type="ECO:0000256" key="4">
    <source>
        <dbReference type="ARBA" id="ARBA00022840"/>
    </source>
</evidence>
<dbReference type="InterPro" id="IPR000719">
    <property type="entry name" value="Prot_kinase_dom"/>
</dbReference>
<accession>A0A0D2X1W0</accession>
<dbReference type="GO" id="GO:0005524">
    <property type="term" value="F:ATP binding"/>
    <property type="evidence" value="ECO:0007669"/>
    <property type="project" value="UniProtKB-KW"/>
</dbReference>
<dbReference type="Proteomes" id="UP000008743">
    <property type="component" value="Unassembled WGS sequence"/>
</dbReference>
<dbReference type="InterPro" id="IPR001245">
    <property type="entry name" value="Ser-Thr/Tyr_kinase_cat_dom"/>
</dbReference>
<feature type="domain" description="Protein kinase" evidence="8">
    <location>
        <begin position="618"/>
        <end position="892"/>
    </location>
</feature>
<dbReference type="InterPro" id="IPR011009">
    <property type="entry name" value="Kinase-like_dom_sf"/>
</dbReference>
<evidence type="ECO:0000256" key="6">
    <source>
        <dbReference type="SAM" id="Phobius"/>
    </source>
</evidence>
<evidence type="ECO:0000259" key="8">
    <source>
        <dbReference type="PROSITE" id="PS50011"/>
    </source>
</evidence>
<keyword evidence="1" id="KW-0808">Transferase</keyword>
<keyword evidence="6" id="KW-0812">Transmembrane</keyword>
<dbReference type="Pfam" id="PF07714">
    <property type="entry name" value="PK_Tyr_Ser-Thr"/>
    <property type="match status" value="1"/>
</dbReference>
<dbReference type="eggNOG" id="KOG4278">
    <property type="taxonomic scope" value="Eukaryota"/>
</dbReference>
<dbReference type="STRING" id="595528.A0A0D2X1W0"/>
<dbReference type="InParanoid" id="A0A0D2X1W0"/>
<organism evidence="9 10">
    <name type="scientific">Capsaspora owczarzaki (strain ATCC 30864)</name>
    <dbReference type="NCBI Taxonomy" id="595528"/>
    <lineage>
        <taxon>Eukaryota</taxon>
        <taxon>Filasterea</taxon>
        <taxon>Capsaspora</taxon>
    </lineage>
</organism>
<dbReference type="OrthoDB" id="122279at2759"/>
<evidence type="ECO:0000256" key="1">
    <source>
        <dbReference type="ARBA" id="ARBA00022679"/>
    </source>
</evidence>
<feature type="signal peptide" evidence="7">
    <location>
        <begin position="1"/>
        <end position="30"/>
    </location>
</feature>
<dbReference type="GO" id="GO:0004714">
    <property type="term" value="F:transmembrane receptor protein tyrosine kinase activity"/>
    <property type="evidence" value="ECO:0007669"/>
    <property type="project" value="TreeGrafter"/>
</dbReference>
<feature type="chain" id="PRO_5002254971" evidence="7">
    <location>
        <begin position="31"/>
        <end position="930"/>
    </location>
</feature>
<dbReference type="Gene3D" id="2.160.20.10">
    <property type="entry name" value="Single-stranded right-handed beta-helix, Pectin lyase-like"/>
    <property type="match status" value="1"/>
</dbReference>
<dbReference type="PANTHER" id="PTHR24416">
    <property type="entry name" value="TYROSINE-PROTEIN KINASE RECEPTOR"/>
    <property type="match status" value="1"/>
</dbReference>
<dbReference type="InterPro" id="IPR011050">
    <property type="entry name" value="Pectin_lyase_fold/virulence"/>
</dbReference>
<keyword evidence="4" id="KW-0067">ATP-binding</keyword>
<protein>
    <submittedName>
        <fullName evidence="9">TKL protein kinase</fullName>
    </submittedName>
</protein>
<dbReference type="Gene3D" id="3.30.200.20">
    <property type="entry name" value="Phosphorylase Kinase, domain 1"/>
    <property type="match status" value="1"/>
</dbReference>
<dbReference type="CDD" id="cd00192">
    <property type="entry name" value="PTKc"/>
    <property type="match status" value="1"/>
</dbReference>
<keyword evidence="6" id="KW-1133">Transmembrane helix</keyword>
<evidence type="ECO:0000256" key="2">
    <source>
        <dbReference type="ARBA" id="ARBA00022741"/>
    </source>
</evidence>
<keyword evidence="6" id="KW-0472">Membrane</keyword>
<dbReference type="SMART" id="SM00219">
    <property type="entry name" value="TyrKc"/>
    <property type="match status" value="1"/>
</dbReference>
<dbReference type="PRINTS" id="PR00109">
    <property type="entry name" value="TYRKINASE"/>
</dbReference>
<evidence type="ECO:0000313" key="9">
    <source>
        <dbReference type="EMBL" id="KJE91494.1"/>
    </source>
</evidence>
<feature type="transmembrane region" description="Helical" evidence="6">
    <location>
        <begin position="508"/>
        <end position="529"/>
    </location>
</feature>